<dbReference type="InterPro" id="IPR050052">
    <property type="entry name" value="ATP-dep_Clp_protease_ClpX"/>
</dbReference>
<comment type="similarity">
    <text evidence="6 7">Belongs to the ClpX chaperone family.</text>
</comment>
<evidence type="ECO:0000256" key="1">
    <source>
        <dbReference type="ARBA" id="ARBA00022723"/>
    </source>
</evidence>
<comment type="function">
    <text evidence="6">ATP-dependent specificity component of the Clp protease. It directs the protease to specific substrates. Can perform chaperone functions in the absence of ClpP.</text>
</comment>
<gene>
    <name evidence="6 9" type="primary">clpX</name>
    <name evidence="9" type="ORF">RAS_12070</name>
</gene>
<dbReference type="SMART" id="SM00382">
    <property type="entry name" value="AAA"/>
    <property type="match status" value="1"/>
</dbReference>
<keyword evidence="10" id="KW-1185">Reference proteome</keyword>
<dbReference type="CDD" id="cd19497">
    <property type="entry name" value="RecA-like_ClpX"/>
    <property type="match status" value="1"/>
</dbReference>
<dbReference type="KEGG" id="ras:RAS_12070"/>
<dbReference type="InterPro" id="IPR046425">
    <property type="entry name" value="ClpX_bact"/>
</dbReference>
<evidence type="ECO:0000313" key="10">
    <source>
        <dbReference type="Proteomes" id="UP000321183"/>
    </source>
</evidence>
<dbReference type="GO" id="GO:0008233">
    <property type="term" value="F:peptidase activity"/>
    <property type="evidence" value="ECO:0007669"/>
    <property type="project" value="UniProtKB-KW"/>
</dbReference>
<protein>
    <recommendedName>
        <fullName evidence="6">ATP-dependent Clp protease ATP-binding subunit ClpX</fullName>
    </recommendedName>
</protein>
<dbReference type="InterPro" id="IPR004487">
    <property type="entry name" value="Clp_protease_ATP-bd_su_ClpX"/>
</dbReference>
<dbReference type="EMBL" id="AP019563">
    <property type="protein sequence ID" value="BBJ32098.1"/>
    <property type="molecule type" value="Genomic_DNA"/>
</dbReference>
<dbReference type="GO" id="GO:0051082">
    <property type="term" value="F:unfolded protein binding"/>
    <property type="evidence" value="ECO:0007669"/>
    <property type="project" value="UniProtKB-UniRule"/>
</dbReference>
<keyword evidence="9" id="KW-0378">Hydrolase</keyword>
<dbReference type="InterPro" id="IPR038366">
    <property type="entry name" value="Znf_CppX_C4_sf"/>
</dbReference>
<dbReference type="InterPro" id="IPR059188">
    <property type="entry name" value="Znf_CLPX-like"/>
</dbReference>
<dbReference type="RefSeq" id="WP_147143307.1">
    <property type="nucleotide sequence ID" value="NZ_AP019563.1"/>
</dbReference>
<name>A0A510G8C1_9RICK</name>
<dbReference type="InterPro" id="IPR003959">
    <property type="entry name" value="ATPase_AAA_core"/>
</dbReference>
<keyword evidence="9" id="KW-0645">Protease</keyword>
<dbReference type="SMART" id="SM01086">
    <property type="entry name" value="ClpB_D2-small"/>
    <property type="match status" value="1"/>
</dbReference>
<organism evidence="9 10">
    <name type="scientific">Rickettsia asiatica</name>
    <dbReference type="NCBI Taxonomy" id="238800"/>
    <lineage>
        <taxon>Bacteria</taxon>
        <taxon>Pseudomonadati</taxon>
        <taxon>Pseudomonadota</taxon>
        <taxon>Alphaproteobacteria</taxon>
        <taxon>Rickettsiales</taxon>
        <taxon>Rickettsiaceae</taxon>
        <taxon>Rickettsieae</taxon>
        <taxon>Rickettsia</taxon>
        <taxon>spotted fever group</taxon>
    </lineage>
</organism>
<feature type="binding site" evidence="6 7">
    <location>
        <position position="12"/>
    </location>
    <ligand>
        <name>Zn(2+)</name>
        <dbReference type="ChEBI" id="CHEBI:29105"/>
    </ligand>
</feature>
<dbReference type="Gene3D" id="3.40.50.300">
    <property type="entry name" value="P-loop containing nucleotide triphosphate hydrolases"/>
    <property type="match status" value="1"/>
</dbReference>
<dbReference type="GO" id="GO:0051301">
    <property type="term" value="P:cell division"/>
    <property type="evidence" value="ECO:0007669"/>
    <property type="project" value="TreeGrafter"/>
</dbReference>
<keyword evidence="4 6" id="KW-0067">ATP-binding</keyword>
<dbReference type="FunFam" id="1.10.8.60:FF:000002">
    <property type="entry name" value="ATP-dependent Clp protease ATP-binding subunit ClpX"/>
    <property type="match status" value="1"/>
</dbReference>
<dbReference type="Gene3D" id="1.10.8.60">
    <property type="match status" value="1"/>
</dbReference>
<dbReference type="NCBIfam" id="TIGR00382">
    <property type="entry name" value="clpX"/>
    <property type="match status" value="1"/>
</dbReference>
<dbReference type="Pfam" id="PF06689">
    <property type="entry name" value="zf-C4_ClpX"/>
    <property type="match status" value="1"/>
</dbReference>
<dbReference type="GO" id="GO:0046983">
    <property type="term" value="F:protein dimerization activity"/>
    <property type="evidence" value="ECO:0007669"/>
    <property type="project" value="UniProtKB-UniRule"/>
</dbReference>
<keyword evidence="2 6" id="KW-0547">Nucleotide-binding</keyword>
<dbReference type="PANTHER" id="PTHR48102">
    <property type="entry name" value="ATP-DEPENDENT CLP PROTEASE ATP-BINDING SUBUNIT CLPX-LIKE, MITOCHONDRIAL-RELATED"/>
    <property type="match status" value="1"/>
</dbReference>
<dbReference type="InterPro" id="IPR019489">
    <property type="entry name" value="Clp_ATPase_C"/>
</dbReference>
<dbReference type="GO" id="GO:0016887">
    <property type="term" value="F:ATP hydrolysis activity"/>
    <property type="evidence" value="ECO:0007669"/>
    <property type="project" value="InterPro"/>
</dbReference>
<dbReference type="HAMAP" id="MF_00175">
    <property type="entry name" value="ClpX"/>
    <property type="match status" value="1"/>
</dbReference>
<feature type="binding site" evidence="6 7">
    <location>
        <position position="34"/>
    </location>
    <ligand>
        <name>Zn(2+)</name>
        <dbReference type="ChEBI" id="CHEBI:29105"/>
    </ligand>
</feature>
<dbReference type="AlphaFoldDB" id="A0A510G8C1"/>
<feature type="binding site" evidence="6 7">
    <location>
        <position position="37"/>
    </location>
    <ligand>
        <name>Zn(2+)</name>
        <dbReference type="ChEBI" id="CHEBI:29105"/>
    </ligand>
</feature>
<evidence type="ECO:0000256" key="3">
    <source>
        <dbReference type="ARBA" id="ARBA00022833"/>
    </source>
</evidence>
<reference evidence="9 10" key="1">
    <citation type="submission" date="2019-04" db="EMBL/GenBank/DDBJ databases">
        <title>Draft genome sequence of Rickettsia asiatica Maytaro1284.</title>
        <authorList>
            <person name="Thu M."/>
            <person name="Qiu Y."/>
            <person name="Nakao R."/>
        </authorList>
    </citation>
    <scope>NUCLEOTIDE SEQUENCE [LARGE SCALE GENOMIC DNA]</scope>
    <source>
        <strain evidence="9 10">Maytaro1284</strain>
    </source>
</reference>
<dbReference type="InterPro" id="IPR003593">
    <property type="entry name" value="AAA+_ATPase"/>
</dbReference>
<sequence>MVVEVNKKELVCSFCGKKQHEVKKLIAGPAVFICDECIDLCADIMKEESKIALKQITSSIPTPQKICAILNDYVIGQDQAKKILAVAVYNHYKRLEYVQSGNNDVELNKSNILLIGPTGSGKTLLAQTLAKILDVPFTMADATSLTEAGYVGEDVENILLRLLIAAEFNIAKAQKGIIYIDEVDKIARKSENPSITRDVSGEGVQQALLKIMEGTVASVPPQGGRKHPQQDFLQLDTSNILFICGGAFMGIDSIITSRTNHSSIGFAANVNIDKEKNNSEILKSLEIEDLTKFGLIPEFIGRLPIITTLDELDKEALITILTKPKNAIVKQYQKQFELDDAELVIDDSALEAIAEKALAKKTGARGLRSILEHLLLDSMYKVAELKKQRVTIAKEVVNGLVEPIMTSLISTRSNKKQPVIEDIPA</sequence>
<dbReference type="PROSITE" id="PS51902">
    <property type="entry name" value="CLPX_ZB"/>
    <property type="match status" value="1"/>
</dbReference>
<keyword evidence="3 6" id="KW-0862">Zinc</keyword>
<proteinExistence type="inferred from homology"/>
<keyword evidence="1 6" id="KW-0479">Metal-binding</keyword>
<dbReference type="GO" id="GO:0009376">
    <property type="term" value="C:HslUV protease complex"/>
    <property type="evidence" value="ECO:0007669"/>
    <property type="project" value="TreeGrafter"/>
</dbReference>
<dbReference type="GO" id="GO:0008270">
    <property type="term" value="F:zinc ion binding"/>
    <property type="evidence" value="ECO:0007669"/>
    <property type="project" value="UniProtKB-UniRule"/>
</dbReference>
<comment type="subunit">
    <text evidence="6">Component of the ClpX-ClpP complex. Forms a hexameric ring that, in the presence of ATP, binds to fourteen ClpP subunits assembled into a disk-like structure with a central cavity, resembling the structure of eukaryotic proteasomes.</text>
</comment>
<dbReference type="SUPFAM" id="SSF52540">
    <property type="entry name" value="P-loop containing nucleoside triphosphate hydrolases"/>
    <property type="match status" value="1"/>
</dbReference>
<evidence type="ECO:0000313" key="9">
    <source>
        <dbReference type="EMBL" id="BBJ32098.1"/>
    </source>
</evidence>
<evidence type="ECO:0000256" key="4">
    <source>
        <dbReference type="ARBA" id="ARBA00022840"/>
    </source>
</evidence>
<evidence type="ECO:0000256" key="6">
    <source>
        <dbReference type="HAMAP-Rule" id="MF_00175"/>
    </source>
</evidence>
<dbReference type="Proteomes" id="UP000321183">
    <property type="component" value="Chromosome"/>
</dbReference>
<evidence type="ECO:0000256" key="5">
    <source>
        <dbReference type="ARBA" id="ARBA00023186"/>
    </source>
</evidence>
<dbReference type="InterPro" id="IPR010603">
    <property type="entry name" value="Znf_CppX_C4"/>
</dbReference>
<evidence type="ECO:0000256" key="7">
    <source>
        <dbReference type="PROSITE-ProRule" id="PRU01250"/>
    </source>
</evidence>
<evidence type="ECO:0000259" key="8">
    <source>
        <dbReference type="PROSITE" id="PS51902"/>
    </source>
</evidence>
<dbReference type="Pfam" id="PF07724">
    <property type="entry name" value="AAA_2"/>
    <property type="match status" value="1"/>
</dbReference>
<dbReference type="SUPFAM" id="SSF57716">
    <property type="entry name" value="Glucocorticoid receptor-like (DNA-binding domain)"/>
    <property type="match status" value="1"/>
</dbReference>
<dbReference type="NCBIfam" id="NF003745">
    <property type="entry name" value="PRK05342.1"/>
    <property type="match status" value="1"/>
</dbReference>
<dbReference type="Gene3D" id="6.20.220.10">
    <property type="entry name" value="ClpX chaperone, C4-type zinc finger domain"/>
    <property type="match status" value="1"/>
</dbReference>
<accession>A0A510G8C1</accession>
<dbReference type="Pfam" id="PF10431">
    <property type="entry name" value="ClpB_D2-small"/>
    <property type="match status" value="1"/>
</dbReference>
<dbReference type="GO" id="GO:0140662">
    <property type="term" value="F:ATP-dependent protein folding chaperone"/>
    <property type="evidence" value="ECO:0007669"/>
    <property type="project" value="InterPro"/>
</dbReference>
<dbReference type="PANTHER" id="PTHR48102:SF7">
    <property type="entry name" value="ATP-DEPENDENT CLP PROTEASE ATP-BINDING SUBUNIT CLPX-LIKE, MITOCHONDRIAL"/>
    <property type="match status" value="1"/>
</dbReference>
<feature type="binding site" evidence="6 7">
    <location>
        <position position="15"/>
    </location>
    <ligand>
        <name>Zn(2+)</name>
        <dbReference type="ChEBI" id="CHEBI:29105"/>
    </ligand>
</feature>
<feature type="binding site" evidence="6">
    <location>
        <begin position="117"/>
        <end position="124"/>
    </location>
    <ligand>
        <name>ATP</name>
        <dbReference type="ChEBI" id="CHEBI:30616"/>
    </ligand>
</feature>
<evidence type="ECO:0000256" key="2">
    <source>
        <dbReference type="ARBA" id="ARBA00022741"/>
    </source>
</evidence>
<dbReference type="SMART" id="SM00994">
    <property type="entry name" value="zf-C4_ClpX"/>
    <property type="match status" value="1"/>
</dbReference>
<dbReference type="FunFam" id="3.40.50.300:FF:000005">
    <property type="entry name" value="ATP-dependent Clp protease ATP-binding subunit ClpX"/>
    <property type="match status" value="1"/>
</dbReference>
<feature type="domain" description="ClpX-type ZB" evidence="8">
    <location>
        <begin position="1"/>
        <end position="53"/>
    </location>
</feature>
<keyword evidence="5 6" id="KW-0143">Chaperone</keyword>
<dbReference type="GO" id="GO:0051603">
    <property type="term" value="P:proteolysis involved in protein catabolic process"/>
    <property type="evidence" value="ECO:0007669"/>
    <property type="project" value="TreeGrafter"/>
</dbReference>
<dbReference type="InterPro" id="IPR027417">
    <property type="entry name" value="P-loop_NTPase"/>
</dbReference>
<dbReference type="GO" id="GO:0005524">
    <property type="term" value="F:ATP binding"/>
    <property type="evidence" value="ECO:0007669"/>
    <property type="project" value="UniProtKB-UniRule"/>
</dbReference>